<evidence type="ECO:0000259" key="5">
    <source>
        <dbReference type="PROSITE" id="PS50931"/>
    </source>
</evidence>
<accession>A0A4Q1HN75</accession>
<dbReference type="InterPro" id="IPR036388">
    <property type="entry name" value="WH-like_DNA-bd_sf"/>
</dbReference>
<dbReference type="PROSITE" id="PS50931">
    <property type="entry name" value="HTH_LYSR"/>
    <property type="match status" value="1"/>
</dbReference>
<dbReference type="Gene3D" id="3.40.190.290">
    <property type="match status" value="1"/>
</dbReference>
<dbReference type="InterPro" id="IPR036390">
    <property type="entry name" value="WH_DNA-bd_sf"/>
</dbReference>
<dbReference type="FunFam" id="3.40.190.290:FF:000001">
    <property type="entry name" value="Transcriptional regulator, LysR family"/>
    <property type="match status" value="1"/>
</dbReference>
<dbReference type="GO" id="GO:0043565">
    <property type="term" value="F:sequence-specific DNA binding"/>
    <property type="evidence" value="ECO:0007669"/>
    <property type="project" value="TreeGrafter"/>
</dbReference>
<sequence length="328" mass="35947">MKTPDPFRGIRVFMQVIQAGSFTLAAERLDMSKSGVAKSIARLEADLGVRLFQRTTRRLSLTNEGRQFSDGCARAIAELENAQMQVTTRQQELAGRLRVDLPVVFGRRWVLPALLEIAAAYPALELDVTLSDRRVDPVENGIDLVIRIGSLQDSATLIAKPLGVQQAVLVAHPDYLDRHGRPQTLDDLHHHACITFGSGGQARPWHFLDRHGHSLSLTVHGRLGLNHSEAILDAALAGHGIALLSDWLVAEHLSAARLRRVLPLVSTQGFPIHAVWQKNQLLSARVRHVVDLLEKRFVPKAPWHVGALVDGVALPQRTSSLVAGGSPP</sequence>
<dbReference type="InterPro" id="IPR058163">
    <property type="entry name" value="LysR-type_TF_proteobact-type"/>
</dbReference>
<evidence type="ECO:0000256" key="2">
    <source>
        <dbReference type="ARBA" id="ARBA00023015"/>
    </source>
</evidence>
<reference evidence="6 7" key="1">
    <citation type="journal article" date="2017" name="Int. J. Syst. Evol. Microbiol.">
        <title>Achromobacter aloeverae sp. nov., isolated from the root of Aloe vera (L.) Burm.f.</title>
        <authorList>
            <person name="Kuncharoen N."/>
            <person name="Muramatsu Y."/>
            <person name="Shibata C."/>
            <person name="Kamakura Y."/>
            <person name="Nakagawa Y."/>
            <person name="Tanasupawat S."/>
        </authorList>
    </citation>
    <scope>NUCLEOTIDE SEQUENCE [LARGE SCALE GENOMIC DNA]</scope>
    <source>
        <strain evidence="6 7">AVA-1</strain>
    </source>
</reference>
<dbReference type="CDD" id="cd08475">
    <property type="entry name" value="PBP2_CrgA_like_6"/>
    <property type="match status" value="1"/>
</dbReference>
<evidence type="ECO:0000256" key="3">
    <source>
        <dbReference type="ARBA" id="ARBA00023125"/>
    </source>
</evidence>
<feature type="domain" description="HTH lysR-type" evidence="5">
    <location>
        <begin position="5"/>
        <end position="62"/>
    </location>
</feature>
<comment type="similarity">
    <text evidence="1">Belongs to the LysR transcriptional regulatory family.</text>
</comment>
<dbReference type="InterPro" id="IPR005119">
    <property type="entry name" value="LysR_subst-bd"/>
</dbReference>
<evidence type="ECO:0000256" key="1">
    <source>
        <dbReference type="ARBA" id="ARBA00009437"/>
    </source>
</evidence>
<proteinExistence type="inferred from homology"/>
<dbReference type="Pfam" id="PF03466">
    <property type="entry name" value="LysR_substrate"/>
    <property type="match status" value="1"/>
</dbReference>
<dbReference type="Gene3D" id="1.10.10.10">
    <property type="entry name" value="Winged helix-like DNA-binding domain superfamily/Winged helix DNA-binding domain"/>
    <property type="match status" value="1"/>
</dbReference>
<dbReference type="AlphaFoldDB" id="A0A4Q1HN75"/>
<keyword evidence="7" id="KW-1185">Reference proteome</keyword>
<dbReference type="SUPFAM" id="SSF46785">
    <property type="entry name" value="Winged helix' DNA-binding domain"/>
    <property type="match status" value="1"/>
</dbReference>
<dbReference type="SUPFAM" id="SSF53850">
    <property type="entry name" value="Periplasmic binding protein-like II"/>
    <property type="match status" value="1"/>
</dbReference>
<dbReference type="GO" id="GO:0006351">
    <property type="term" value="P:DNA-templated transcription"/>
    <property type="evidence" value="ECO:0007669"/>
    <property type="project" value="TreeGrafter"/>
</dbReference>
<dbReference type="PANTHER" id="PTHR30537:SF5">
    <property type="entry name" value="HTH-TYPE TRANSCRIPTIONAL ACTIVATOR TTDR-RELATED"/>
    <property type="match status" value="1"/>
</dbReference>
<evidence type="ECO:0000313" key="6">
    <source>
        <dbReference type="EMBL" id="RXN91265.1"/>
    </source>
</evidence>
<keyword evidence="4" id="KW-0804">Transcription</keyword>
<protein>
    <submittedName>
        <fullName evidence="6">LysR family transcriptional regulator</fullName>
    </submittedName>
</protein>
<dbReference type="PANTHER" id="PTHR30537">
    <property type="entry name" value="HTH-TYPE TRANSCRIPTIONAL REGULATOR"/>
    <property type="match status" value="1"/>
</dbReference>
<evidence type="ECO:0000256" key="4">
    <source>
        <dbReference type="ARBA" id="ARBA00023163"/>
    </source>
</evidence>
<dbReference type="Pfam" id="PF00126">
    <property type="entry name" value="HTH_1"/>
    <property type="match status" value="1"/>
</dbReference>
<dbReference type="FunFam" id="1.10.10.10:FF:000001">
    <property type="entry name" value="LysR family transcriptional regulator"/>
    <property type="match status" value="1"/>
</dbReference>
<comment type="caution">
    <text evidence="6">The sequence shown here is derived from an EMBL/GenBank/DDBJ whole genome shotgun (WGS) entry which is preliminary data.</text>
</comment>
<keyword evidence="3" id="KW-0238">DNA-binding</keyword>
<keyword evidence="2" id="KW-0805">Transcription regulation</keyword>
<gene>
    <name evidence="6" type="ORF">C7R54_08810</name>
</gene>
<dbReference type="InterPro" id="IPR000847">
    <property type="entry name" value="LysR_HTH_N"/>
</dbReference>
<organism evidence="6 7">
    <name type="scientific">Achromobacter aloeverae</name>
    <dbReference type="NCBI Taxonomy" id="1750518"/>
    <lineage>
        <taxon>Bacteria</taxon>
        <taxon>Pseudomonadati</taxon>
        <taxon>Pseudomonadota</taxon>
        <taxon>Betaproteobacteria</taxon>
        <taxon>Burkholderiales</taxon>
        <taxon>Alcaligenaceae</taxon>
        <taxon>Achromobacter</taxon>
    </lineage>
</organism>
<evidence type="ECO:0000313" key="7">
    <source>
        <dbReference type="Proteomes" id="UP000290849"/>
    </source>
</evidence>
<dbReference type="OrthoDB" id="9110639at2"/>
<dbReference type="RefSeq" id="WP_129149818.1">
    <property type="nucleotide sequence ID" value="NZ_JBHSDO010000013.1"/>
</dbReference>
<dbReference type="EMBL" id="PYAL01000002">
    <property type="protein sequence ID" value="RXN91265.1"/>
    <property type="molecule type" value="Genomic_DNA"/>
</dbReference>
<name>A0A4Q1HN75_9BURK</name>
<dbReference type="Proteomes" id="UP000290849">
    <property type="component" value="Unassembled WGS sequence"/>
</dbReference>
<dbReference type="GO" id="GO:0003700">
    <property type="term" value="F:DNA-binding transcription factor activity"/>
    <property type="evidence" value="ECO:0007669"/>
    <property type="project" value="InterPro"/>
</dbReference>
<dbReference type="PRINTS" id="PR00039">
    <property type="entry name" value="HTHLYSR"/>
</dbReference>